<dbReference type="EMBL" id="KZ346819">
    <property type="protein sequence ID" value="PIO69006.1"/>
    <property type="molecule type" value="Genomic_DNA"/>
</dbReference>
<organism evidence="2 3">
    <name type="scientific">Teladorsagia circumcincta</name>
    <name type="common">Brown stomach worm</name>
    <name type="synonym">Ostertagia circumcincta</name>
    <dbReference type="NCBI Taxonomy" id="45464"/>
    <lineage>
        <taxon>Eukaryota</taxon>
        <taxon>Metazoa</taxon>
        <taxon>Ecdysozoa</taxon>
        <taxon>Nematoda</taxon>
        <taxon>Chromadorea</taxon>
        <taxon>Rhabditida</taxon>
        <taxon>Rhabditina</taxon>
        <taxon>Rhabditomorpha</taxon>
        <taxon>Strongyloidea</taxon>
        <taxon>Trichostrongylidae</taxon>
        <taxon>Teladorsagia</taxon>
    </lineage>
</organism>
<gene>
    <name evidence="2" type="ORF">TELCIR_09187</name>
</gene>
<reference evidence="2 3" key="1">
    <citation type="submission" date="2015-09" db="EMBL/GenBank/DDBJ databases">
        <title>Draft genome of the parasitic nematode Teladorsagia circumcincta isolate WARC Sus (inbred).</title>
        <authorList>
            <person name="Mitreva M."/>
        </authorList>
    </citation>
    <scope>NUCLEOTIDE SEQUENCE [LARGE SCALE GENOMIC DNA]</scope>
    <source>
        <strain evidence="2 3">S</strain>
    </source>
</reference>
<dbReference type="AlphaFoldDB" id="A0A2G9UFP7"/>
<keyword evidence="3" id="KW-1185">Reference proteome</keyword>
<feature type="compositionally biased region" description="Low complexity" evidence="1">
    <location>
        <begin position="25"/>
        <end position="39"/>
    </location>
</feature>
<dbReference type="Proteomes" id="UP000230423">
    <property type="component" value="Unassembled WGS sequence"/>
</dbReference>
<evidence type="ECO:0000313" key="2">
    <source>
        <dbReference type="EMBL" id="PIO69006.1"/>
    </source>
</evidence>
<sequence>MGPARPSAVSDEDKPSEATVIRVLPPASATAMPSPAKPTGSPEGLLRDLEELSHGNAQVNTHRGEKETIISKWVARTRYATR</sequence>
<name>A0A2G9UFP7_TELCI</name>
<feature type="region of interest" description="Disordered" evidence="1">
    <location>
        <begin position="24"/>
        <end position="65"/>
    </location>
</feature>
<evidence type="ECO:0000256" key="1">
    <source>
        <dbReference type="SAM" id="MobiDB-lite"/>
    </source>
</evidence>
<evidence type="ECO:0000313" key="3">
    <source>
        <dbReference type="Proteomes" id="UP000230423"/>
    </source>
</evidence>
<accession>A0A2G9UFP7</accession>
<protein>
    <submittedName>
        <fullName evidence="2">Uncharacterized protein</fullName>
    </submittedName>
</protein>
<proteinExistence type="predicted"/>